<organism evidence="2 3">
    <name type="scientific">Paenibacillus amylolyticus</name>
    <dbReference type="NCBI Taxonomy" id="1451"/>
    <lineage>
        <taxon>Bacteria</taxon>
        <taxon>Bacillati</taxon>
        <taxon>Bacillota</taxon>
        <taxon>Bacilli</taxon>
        <taxon>Bacillales</taxon>
        <taxon>Paenibacillaceae</taxon>
        <taxon>Paenibacillus</taxon>
    </lineage>
</organism>
<dbReference type="EMBL" id="CP145893">
    <property type="protein sequence ID" value="WWP23846.1"/>
    <property type="molecule type" value="Genomic_DNA"/>
</dbReference>
<evidence type="ECO:0000256" key="1">
    <source>
        <dbReference type="SAM" id="MobiDB-lite"/>
    </source>
</evidence>
<accession>A0ABD8B1Y4</accession>
<sequence>MKKASEDAKAQNELLDKVREEQMNREKLNEMDNYERLLKQFNTKMY</sequence>
<evidence type="ECO:0000313" key="2">
    <source>
        <dbReference type="EMBL" id="WWP23846.1"/>
    </source>
</evidence>
<proteinExistence type="predicted"/>
<gene>
    <name evidence="2" type="ORF">V6668_31120</name>
</gene>
<name>A0ABD8B1Y4_PAEAM</name>
<reference evidence="2 3" key="1">
    <citation type="submission" date="2024-02" db="EMBL/GenBank/DDBJ databases">
        <title>Complete sequences of two Paenibacillus sp. strains and one Lysinibacillus strain isolated from the environment on STAA medium highlight biotechnological potential.</title>
        <authorList>
            <person name="Attere S.A."/>
            <person name="Piche L.C."/>
            <person name="Intertaglia L."/>
            <person name="Lami R."/>
            <person name="Charette S.J."/>
            <person name="Vincent A.T."/>
        </authorList>
    </citation>
    <scope>NUCLEOTIDE SEQUENCE [LARGE SCALE GENOMIC DNA]</scope>
    <source>
        <strain evidence="2 3">Y5S-7</strain>
        <plasmid evidence="2 3">pY5S7-1</plasmid>
    </source>
</reference>
<dbReference type="RefSeq" id="WP_338709030.1">
    <property type="nucleotide sequence ID" value="NZ_CP145893.1"/>
</dbReference>
<evidence type="ECO:0008006" key="4">
    <source>
        <dbReference type="Google" id="ProtNLM"/>
    </source>
</evidence>
<evidence type="ECO:0000313" key="3">
    <source>
        <dbReference type="Proteomes" id="UP001364764"/>
    </source>
</evidence>
<dbReference type="GeneID" id="93480023"/>
<protein>
    <recommendedName>
        <fullName evidence="4">Transposase</fullName>
    </recommendedName>
</protein>
<dbReference type="AlphaFoldDB" id="A0ABD8B1Y4"/>
<geneLocation type="plasmid" evidence="2 3">
    <name>pY5S7-1</name>
</geneLocation>
<dbReference type="Proteomes" id="UP001364764">
    <property type="component" value="Plasmid pY5S7-1"/>
</dbReference>
<keyword evidence="2" id="KW-0614">Plasmid</keyword>
<feature type="region of interest" description="Disordered" evidence="1">
    <location>
        <begin position="1"/>
        <end position="27"/>
    </location>
</feature>